<evidence type="ECO:0000256" key="3">
    <source>
        <dbReference type="ARBA" id="ARBA00022630"/>
    </source>
</evidence>
<name>A0ABQ3GRY5_9GAMM</name>
<dbReference type="Gene3D" id="3.30.560.10">
    <property type="entry name" value="Glucose Oxidase, domain 3"/>
    <property type="match status" value="1"/>
</dbReference>
<comment type="caution">
    <text evidence="7">The sequence shown here is derived from an EMBL/GenBank/DDBJ whole genome shotgun (WGS) entry which is preliminary data.</text>
</comment>
<dbReference type="InterPro" id="IPR036188">
    <property type="entry name" value="FAD/NAD-bd_sf"/>
</dbReference>
<comment type="cofactor">
    <cofactor evidence="1">
        <name>FAD</name>
        <dbReference type="ChEBI" id="CHEBI:57692"/>
    </cofactor>
</comment>
<protein>
    <submittedName>
        <fullName evidence="7">Choline dehydrogenase</fullName>
    </submittedName>
</protein>
<evidence type="ECO:0000313" key="8">
    <source>
        <dbReference type="Proteomes" id="UP000610203"/>
    </source>
</evidence>
<evidence type="ECO:0000256" key="4">
    <source>
        <dbReference type="ARBA" id="ARBA00022827"/>
    </source>
</evidence>
<dbReference type="InterPro" id="IPR007867">
    <property type="entry name" value="GMC_OxRtase_C"/>
</dbReference>
<dbReference type="PIRSF" id="PIRSF000137">
    <property type="entry name" value="Alcohol_oxidase"/>
    <property type="match status" value="1"/>
</dbReference>
<keyword evidence="8" id="KW-1185">Reference proteome</keyword>
<keyword evidence="3" id="KW-0285">Flavoprotein</keyword>
<feature type="domain" description="Glucose-methanol-choline oxidoreductase N-terminal" evidence="5">
    <location>
        <begin position="3"/>
        <end position="296"/>
    </location>
</feature>
<dbReference type="Proteomes" id="UP000610203">
    <property type="component" value="Unassembled WGS sequence"/>
</dbReference>
<evidence type="ECO:0000259" key="6">
    <source>
        <dbReference type="Pfam" id="PF05199"/>
    </source>
</evidence>
<comment type="similarity">
    <text evidence="2">Belongs to the GMC oxidoreductase family.</text>
</comment>
<reference evidence="8" key="1">
    <citation type="journal article" date="2019" name="Int. J. Syst. Evol. Microbiol.">
        <title>The Global Catalogue of Microorganisms (GCM) 10K type strain sequencing project: providing services to taxonomists for standard genome sequencing and annotation.</title>
        <authorList>
            <consortium name="The Broad Institute Genomics Platform"/>
            <consortium name="The Broad Institute Genome Sequencing Center for Infectious Disease"/>
            <person name="Wu L."/>
            <person name="Ma J."/>
        </authorList>
    </citation>
    <scope>NUCLEOTIDE SEQUENCE [LARGE SCALE GENOMIC DNA]</scope>
    <source>
        <strain evidence="8">KCTC 42280</strain>
    </source>
</reference>
<dbReference type="PANTHER" id="PTHR11552:SF147">
    <property type="entry name" value="CHOLINE DEHYDROGENASE, MITOCHONDRIAL"/>
    <property type="match status" value="1"/>
</dbReference>
<evidence type="ECO:0000259" key="5">
    <source>
        <dbReference type="Pfam" id="PF00732"/>
    </source>
</evidence>
<accession>A0ABQ3GRY5</accession>
<dbReference type="SUPFAM" id="SSF54373">
    <property type="entry name" value="FAD-linked reductases, C-terminal domain"/>
    <property type="match status" value="1"/>
</dbReference>
<dbReference type="Pfam" id="PF05199">
    <property type="entry name" value="GMC_oxred_C"/>
    <property type="match status" value="1"/>
</dbReference>
<evidence type="ECO:0000313" key="7">
    <source>
        <dbReference type="EMBL" id="GHD28943.1"/>
    </source>
</evidence>
<dbReference type="RefSeq" id="WP_189582167.1">
    <property type="nucleotide sequence ID" value="NZ_BMZR01000001.1"/>
</dbReference>
<evidence type="ECO:0000256" key="1">
    <source>
        <dbReference type="ARBA" id="ARBA00001974"/>
    </source>
</evidence>
<organism evidence="7 8">
    <name type="scientific">Psychrobacter glaciei</name>
    <dbReference type="NCBI Taxonomy" id="619771"/>
    <lineage>
        <taxon>Bacteria</taxon>
        <taxon>Pseudomonadati</taxon>
        <taxon>Pseudomonadota</taxon>
        <taxon>Gammaproteobacteria</taxon>
        <taxon>Moraxellales</taxon>
        <taxon>Moraxellaceae</taxon>
        <taxon>Psychrobacter</taxon>
    </lineage>
</organism>
<gene>
    <name evidence="7" type="ORF">GCM10016272_08760</name>
</gene>
<dbReference type="Pfam" id="PF00732">
    <property type="entry name" value="GMC_oxred_N"/>
    <property type="match status" value="1"/>
</dbReference>
<dbReference type="InterPro" id="IPR000172">
    <property type="entry name" value="GMC_OxRdtase_N"/>
</dbReference>
<dbReference type="PANTHER" id="PTHR11552">
    <property type="entry name" value="GLUCOSE-METHANOL-CHOLINE GMC OXIDOREDUCTASE"/>
    <property type="match status" value="1"/>
</dbReference>
<dbReference type="InterPro" id="IPR012132">
    <property type="entry name" value="GMC_OxRdtase"/>
</dbReference>
<proteinExistence type="inferred from homology"/>
<sequence length="538" mass="59327">MEYDFIVVGSGSAGCILADRLSESGQYSVLILEAGGKDNSPWIKIPLGFGKTYYNPQYNYMYYSEPEEALDNRKIYAPRGKVQGGSGSINAMIYVRGQPTDFDDWATAGNEGWSYKDVLPYFKKLEQHAEGDTEYHSSKGKIAITSMKEGAHIICSHYLKGAEELGYKINKDFNGEHFEGAGIYDINARNGQRDSSNAAYLKPALKRTNLKILHNTVAEKILFDEQKKAYGLAICRDNKREIVKVKREIIVAAGAIDTPKLLQLSGIADKALLTQHNIPVVHDAPAVGQNLQDHLCVSYYYRANMKTLNDELGSLFSQANAGLKYMLNRTGPLSMSVNQAGGFFKGDANETLPNIQLYFNPMSYRIPNDPKASLIPEPYSGFLLAFNPCRPTSKGTIEIASSDPVQPALIKPNYLSTEKDIREVIQGNKLIRKIMTAPALKAITVEEVSPAEEVTDEDSMLQFFRKNAGSIYHPCGTCVMGPDPKTAVVDSRLRVYGVEGLRIIDASIFPNITSGNINAPVMMVAEKGADMVLQDNVN</sequence>
<feature type="domain" description="Glucose-methanol-choline oxidoreductase C-terminal" evidence="6">
    <location>
        <begin position="391"/>
        <end position="525"/>
    </location>
</feature>
<dbReference type="EMBL" id="BMZR01000001">
    <property type="protein sequence ID" value="GHD28943.1"/>
    <property type="molecule type" value="Genomic_DNA"/>
</dbReference>
<evidence type="ECO:0000256" key="2">
    <source>
        <dbReference type="ARBA" id="ARBA00010790"/>
    </source>
</evidence>
<dbReference type="Gene3D" id="3.50.50.60">
    <property type="entry name" value="FAD/NAD(P)-binding domain"/>
    <property type="match status" value="1"/>
</dbReference>
<keyword evidence="4" id="KW-0274">FAD</keyword>
<dbReference type="SUPFAM" id="SSF51905">
    <property type="entry name" value="FAD/NAD(P)-binding domain"/>
    <property type="match status" value="1"/>
</dbReference>